<evidence type="ECO:0000256" key="9">
    <source>
        <dbReference type="RuleBase" id="RU367027"/>
    </source>
</evidence>
<evidence type="ECO:0000256" key="7">
    <source>
        <dbReference type="ARBA" id="ARBA00023242"/>
    </source>
</evidence>
<keyword evidence="4" id="KW-0378">Hydrolase</keyword>
<keyword evidence="5" id="KW-0347">Helicase</keyword>
<evidence type="ECO:0000259" key="11">
    <source>
        <dbReference type="PROSITE" id="PS51192"/>
    </source>
</evidence>
<accession>G7E308</accession>
<dbReference type="Gene3D" id="3.40.50.300">
    <property type="entry name" value="P-loop containing nucleotide triphosphate hydrolases"/>
    <property type="match status" value="2"/>
</dbReference>
<dbReference type="InterPro" id="IPR039686">
    <property type="entry name" value="FANCM/Mph1-like_ID"/>
</dbReference>
<evidence type="ECO:0000256" key="4">
    <source>
        <dbReference type="ARBA" id="ARBA00022801"/>
    </source>
</evidence>
<proteinExistence type="inferred from homology"/>
<dbReference type="HOGENOM" id="CLU_002513_5_0_1"/>
<evidence type="ECO:0000256" key="2">
    <source>
        <dbReference type="ARBA" id="ARBA00009889"/>
    </source>
</evidence>
<dbReference type="Pfam" id="PF04851">
    <property type="entry name" value="ResIII"/>
    <property type="match status" value="1"/>
</dbReference>
<gene>
    <name evidence="13" type="primary">Mo03865</name>
    <name evidence="13" type="ORF">E5Q_03865</name>
</gene>
<dbReference type="GO" id="GO:0043138">
    <property type="term" value="F:3'-5' DNA helicase activity"/>
    <property type="evidence" value="ECO:0007669"/>
    <property type="project" value="InterPro"/>
</dbReference>
<dbReference type="RefSeq" id="XP_014570442.1">
    <property type="nucleotide sequence ID" value="XM_014714956.1"/>
</dbReference>
<dbReference type="Pfam" id="PF00271">
    <property type="entry name" value="Helicase_C"/>
    <property type="match status" value="1"/>
</dbReference>
<dbReference type="CDD" id="cd12091">
    <property type="entry name" value="FANCM_ID"/>
    <property type="match status" value="1"/>
</dbReference>
<name>G7E308_MIXOS</name>
<comment type="catalytic activity">
    <reaction evidence="8 9">
        <text>ATP + H2O = ADP + phosphate + H(+)</text>
        <dbReference type="Rhea" id="RHEA:13065"/>
        <dbReference type="ChEBI" id="CHEBI:15377"/>
        <dbReference type="ChEBI" id="CHEBI:15378"/>
        <dbReference type="ChEBI" id="CHEBI:30616"/>
        <dbReference type="ChEBI" id="CHEBI:43474"/>
        <dbReference type="ChEBI" id="CHEBI:456216"/>
        <dbReference type="EC" id="3.6.4.12"/>
    </reaction>
</comment>
<comment type="subunit">
    <text evidence="9">Interacts with the MHF histone-fold complex to form the FANCM-MHF complex.</text>
</comment>
<dbReference type="InterPro" id="IPR001650">
    <property type="entry name" value="Helicase_C-like"/>
</dbReference>
<organism evidence="13 14">
    <name type="scientific">Mixia osmundae (strain CBS 9802 / IAM 14324 / JCM 22182 / KY 12970)</name>
    <dbReference type="NCBI Taxonomy" id="764103"/>
    <lineage>
        <taxon>Eukaryota</taxon>
        <taxon>Fungi</taxon>
        <taxon>Dikarya</taxon>
        <taxon>Basidiomycota</taxon>
        <taxon>Pucciniomycotina</taxon>
        <taxon>Mixiomycetes</taxon>
        <taxon>Mixiales</taxon>
        <taxon>Mixiaceae</taxon>
        <taxon>Mixia</taxon>
    </lineage>
</organism>
<reference evidence="13 14" key="2">
    <citation type="journal article" date="2012" name="Open Biol.">
        <title>Characteristics of nucleosomes and linker DNA regions on the genome of the basidiomycete Mixia osmundae revealed by mono- and dinucleosome mapping.</title>
        <authorList>
            <person name="Nishida H."/>
            <person name="Kondo S."/>
            <person name="Matsumoto T."/>
            <person name="Suzuki Y."/>
            <person name="Yoshikawa H."/>
            <person name="Taylor T.D."/>
            <person name="Sugiyama J."/>
        </authorList>
    </citation>
    <scope>NUCLEOTIDE SEQUENCE [LARGE SCALE GENOMIC DNA]</scope>
    <source>
        <strain evidence="14">CBS 9802 / IAM 14324 / JCM 22182 / KY 12970</strain>
    </source>
</reference>
<evidence type="ECO:0000256" key="3">
    <source>
        <dbReference type="ARBA" id="ARBA00022741"/>
    </source>
</evidence>
<dbReference type="FunFam" id="3.40.50.300:FF:000861">
    <property type="entry name" value="Fanconi anemia, complementation group M"/>
    <property type="match status" value="1"/>
</dbReference>
<dbReference type="GO" id="GO:0005524">
    <property type="term" value="F:ATP binding"/>
    <property type="evidence" value="ECO:0007669"/>
    <property type="project" value="UniProtKB-UniRule"/>
</dbReference>
<dbReference type="InterPro" id="IPR014001">
    <property type="entry name" value="Helicase_ATP-bd"/>
</dbReference>
<evidence type="ECO:0000313" key="13">
    <source>
        <dbReference type="EMBL" id="GAA97189.1"/>
    </source>
</evidence>
<comment type="caution">
    <text evidence="13">The sequence shown here is derived from an EMBL/GenBank/DDBJ whole genome shotgun (WGS) entry which is preliminary data.</text>
</comment>
<evidence type="ECO:0000256" key="10">
    <source>
        <dbReference type="SAM" id="MobiDB-lite"/>
    </source>
</evidence>
<dbReference type="PANTHER" id="PTHR14025:SF20">
    <property type="entry name" value="FANCONI ANEMIA GROUP M PROTEIN"/>
    <property type="match status" value="1"/>
</dbReference>
<dbReference type="EC" id="3.6.4.12" evidence="9"/>
<dbReference type="OrthoDB" id="164902at2759"/>
<dbReference type="GO" id="GO:0036297">
    <property type="term" value="P:interstrand cross-link repair"/>
    <property type="evidence" value="ECO:0007669"/>
    <property type="project" value="UniProtKB-ARBA"/>
</dbReference>
<dbReference type="SMART" id="SM00490">
    <property type="entry name" value="HELICc"/>
    <property type="match status" value="1"/>
</dbReference>
<evidence type="ECO:0000259" key="12">
    <source>
        <dbReference type="PROSITE" id="PS51194"/>
    </source>
</evidence>
<evidence type="ECO:0000256" key="1">
    <source>
        <dbReference type="ARBA" id="ARBA00004123"/>
    </source>
</evidence>
<dbReference type="Proteomes" id="UP000009131">
    <property type="component" value="Unassembled WGS sequence"/>
</dbReference>
<evidence type="ECO:0000256" key="8">
    <source>
        <dbReference type="ARBA" id="ARBA00047995"/>
    </source>
</evidence>
<keyword evidence="3" id="KW-0547">Nucleotide-binding</keyword>
<feature type="compositionally biased region" description="Low complexity" evidence="10">
    <location>
        <begin position="876"/>
        <end position="889"/>
    </location>
</feature>
<feature type="region of interest" description="Disordered" evidence="10">
    <location>
        <begin position="992"/>
        <end position="1038"/>
    </location>
</feature>
<dbReference type="eggNOG" id="KOG0354">
    <property type="taxonomic scope" value="Eukaryota"/>
</dbReference>
<evidence type="ECO:0000313" key="14">
    <source>
        <dbReference type="Proteomes" id="UP000009131"/>
    </source>
</evidence>
<keyword evidence="14" id="KW-1185">Reference proteome</keyword>
<dbReference type="GO" id="GO:0009378">
    <property type="term" value="F:four-way junction helicase activity"/>
    <property type="evidence" value="ECO:0007669"/>
    <property type="project" value="TreeGrafter"/>
</dbReference>
<dbReference type="AlphaFoldDB" id="G7E308"/>
<dbReference type="CDD" id="cd18801">
    <property type="entry name" value="SF2_C_FANCM_Hef"/>
    <property type="match status" value="1"/>
</dbReference>
<dbReference type="GO" id="GO:0000400">
    <property type="term" value="F:four-way junction DNA binding"/>
    <property type="evidence" value="ECO:0007669"/>
    <property type="project" value="TreeGrafter"/>
</dbReference>
<comment type="function">
    <text evidence="9">ATP-dependent DNA helicase involved in DNA damage repair by homologous recombination and in genome maintenance. Capable of unwinding D-loops. Plays a role in limiting crossover recombinants during mitotic DNA double-strand break (DSB) repair. Component of a FANCM-MHF complex which promotes gene conversion at blocked replication forks, probably by reversal of the stalled fork.</text>
</comment>
<dbReference type="GO" id="GO:0045003">
    <property type="term" value="P:double-strand break repair via synthesis-dependent strand annealing"/>
    <property type="evidence" value="ECO:0007669"/>
    <property type="project" value="TreeGrafter"/>
</dbReference>
<comment type="similarity">
    <text evidence="2 9">Belongs to the DEAD box helicase family. DEAH subfamily. FANCM sub-subfamily.</text>
</comment>
<dbReference type="InterPro" id="IPR006935">
    <property type="entry name" value="Helicase/UvrB_N"/>
</dbReference>
<feature type="domain" description="Helicase C-terminal" evidence="12">
    <location>
        <begin position="508"/>
        <end position="687"/>
    </location>
</feature>
<dbReference type="GO" id="GO:0016887">
    <property type="term" value="F:ATP hydrolysis activity"/>
    <property type="evidence" value="ECO:0007669"/>
    <property type="project" value="RHEA"/>
</dbReference>
<dbReference type="CDD" id="cd18033">
    <property type="entry name" value="DEXDc_FANCM"/>
    <property type="match status" value="1"/>
</dbReference>
<dbReference type="PANTHER" id="PTHR14025">
    <property type="entry name" value="FANCONI ANEMIA GROUP M FANCM FAMILY MEMBER"/>
    <property type="match status" value="1"/>
</dbReference>
<feature type="domain" description="Helicase ATP-binding" evidence="11">
    <location>
        <begin position="192"/>
        <end position="360"/>
    </location>
</feature>
<protein>
    <recommendedName>
        <fullName evidence="9">ATP-dependent DNA helicase</fullName>
        <ecNumber evidence="9">3.6.4.12</ecNumber>
    </recommendedName>
</protein>
<dbReference type="InterPro" id="IPR027417">
    <property type="entry name" value="P-loop_NTPase"/>
</dbReference>
<dbReference type="PROSITE" id="PS51194">
    <property type="entry name" value="HELICASE_CTER"/>
    <property type="match status" value="1"/>
</dbReference>
<dbReference type="EMBL" id="BABT02000117">
    <property type="protein sequence ID" value="GAA97189.1"/>
    <property type="molecule type" value="Genomic_DNA"/>
</dbReference>
<dbReference type="SUPFAM" id="SSF52540">
    <property type="entry name" value="P-loop containing nucleoside triphosphate hydrolases"/>
    <property type="match status" value="1"/>
</dbReference>
<feature type="region of interest" description="Disordered" evidence="10">
    <location>
        <begin position="876"/>
        <end position="901"/>
    </location>
</feature>
<keyword evidence="6" id="KW-0067">ATP-binding</keyword>
<dbReference type="InterPro" id="IPR044749">
    <property type="entry name" value="FANCM_DEXDc"/>
</dbReference>
<dbReference type="PROSITE" id="PS51192">
    <property type="entry name" value="HELICASE_ATP_BIND_1"/>
    <property type="match status" value="1"/>
</dbReference>
<comment type="subcellular location">
    <subcellularLocation>
        <location evidence="1 9">Nucleus</location>
    </subcellularLocation>
</comment>
<evidence type="ECO:0000256" key="6">
    <source>
        <dbReference type="ARBA" id="ARBA00022840"/>
    </source>
</evidence>
<dbReference type="STRING" id="764103.G7E308"/>
<keyword evidence="7" id="KW-0539">Nucleus</keyword>
<sequence length="1221" mass="134010">MDDDEDDYGDFDIPLDDLDALETLYTTAEGANDQQAGLSKGANGHRQATLWGARPAQAGSGARSTTFGNHVAHLRTLGPAPRTSNGLATETAPAPKVVIAKVWDKTAFVKSGFSKRSVVKEKQRKRGKGRAYDGQSTGSEAEEGEPDPAVLEALLAGGPLPLTEMKVLPDRQAMKTWIYPINKPLRSYQYNAAAKALYTNVLCSLPTGLGKTFIAAVVMLNFYRWFPKGKIIFMAPTRPLVTQQIEACHGIVGIPASDAIDITGSNTPALREKAWQDRRVFYATPQVVTNDLIASRLDPTDIVCIIIDEAHRASGDYAYCGVVRYLMSRNPHFRVLALTATPGSKPEAVQNVVDNLHIGHIEVRTDDSIDIQQYVHKKDIDLQRVPLDSDLKELRDTLGALIAKFSKPVQHLFQIGDPTLVKVYPLGMRARECYAQKQHGLGDVFSALALLARAMSYLLEESVSACIDALKESKSKAVKTSPQYSEVLRLGAVYMQRPDYCGHPKMAKLLEMILEHFENAAAQGEQSTRVMVFCSFRAVVEEIVQSLNRHKPKISATRFVGQSTDKKGARGFTQKEQQKVLNDFKAGTFNTLIATSVGEEGLDIGEVDLIVCYEAISSPIRTLQRIGRTGRARDGGVIVLMAEGREEVNWTRANENYKTVQNAILAGKVFELYADCQRLVPADINPTCEKKSIQVGSFSREAVVGPGALAKRPVLKERPRDSKKVVPEEAKLGFITASGKAISRPSLASHIKESMATASQQAYLSKKWQGRTATAVKPWDLDTYQAGKPRKPFAVSLSRRTRDLAKAVQTGYELSKSDSYLAWEAQSYEHFRLEDVNWWDKTRLGQSTRSFVSCRRPKSIPTLALVPEGLCLTPWTATPAATEPEPNAPLSEADAQSTEADYERPLDPLGILSSDAEEVTKQFTYSDDDDEELPDVPMATVSTRTANAALSLSFNDNSIMPDDSLLLDADVLAALDQVAAERLGSDNNTQELAEASSLMPPPPVPASANIQQTPARPLEKSQRARSTPAQDSLDDSMPVVRRRRIVALASSPIADNSAAAVSKPLSATTAPVALKRLRRHDDTCDLGDLKPRKKAKKDSRVKSHAWAHRTGLFDLDAERDDDEADSLDDISPENSSDREFYADEEVAVGQADIDIYRQSLLSQAPAAKLFRQPIIKPGAFRMRYVAPRATDTPKSAPSEFSLDSFCVDDDESIVYEDSSQT</sequence>
<evidence type="ECO:0000256" key="5">
    <source>
        <dbReference type="ARBA" id="ARBA00022806"/>
    </source>
</evidence>
<reference evidence="13 14" key="1">
    <citation type="journal article" date="2011" name="J. Gen. Appl. Microbiol.">
        <title>Draft genome sequencing of the enigmatic basidiomycete Mixia osmundae.</title>
        <authorList>
            <person name="Nishida H."/>
            <person name="Nagatsuka Y."/>
            <person name="Sugiyama J."/>
        </authorList>
    </citation>
    <scope>NUCLEOTIDE SEQUENCE [LARGE SCALE GENOMIC DNA]</scope>
    <source>
        <strain evidence="14">CBS 9802 / IAM 14324 / JCM 22182 / KY 12970</strain>
    </source>
</reference>
<feature type="region of interest" description="Disordered" evidence="10">
    <location>
        <begin position="119"/>
        <end position="146"/>
    </location>
</feature>
<dbReference type="SMART" id="SM00487">
    <property type="entry name" value="DEXDc"/>
    <property type="match status" value="1"/>
</dbReference>
<dbReference type="InParanoid" id="G7E308"/>
<dbReference type="GO" id="GO:0005634">
    <property type="term" value="C:nucleus"/>
    <property type="evidence" value="ECO:0007669"/>
    <property type="project" value="UniProtKB-SubCell"/>
</dbReference>